<feature type="compositionally biased region" description="Polar residues" evidence="2">
    <location>
        <begin position="442"/>
        <end position="453"/>
    </location>
</feature>
<feature type="region of interest" description="Disordered" evidence="2">
    <location>
        <begin position="1"/>
        <end position="75"/>
    </location>
</feature>
<feature type="compositionally biased region" description="Polar residues" evidence="2">
    <location>
        <begin position="119"/>
        <end position="133"/>
    </location>
</feature>
<sequence>MPSQIPSSFAAAAGQGSNRDLRNGGKNDGRGSGDWVRKDGKPATNGTLTLRRPPTSLTGQSPGHGEPQIQTQSESSGLLHLAYEYNQDFRYSKQDLLDIYKHQRQSRATDESNVSDLFTEGWSPSESQGSNGRTGWGKTTDGKDCYTPEICWDFQGDTQPVSLVEMSEEEKRLYKVDINSPFKPLSHNLKESVINGHKSTFSHGQGSNNLNYPSPISGRPNTRRQQANDSSYVGIASPSSANRFPRDDQSPFFTRKLDHKDNADERSEENKMGLAPTGLNRLNNIGSTLGSGQISPWTNSSSTALSPMGAFGNFTISNTTNSISGEKKPINSKAESRFFQPISKDNLDDLSKPFDKSWRPRQRTDTDPFADEALGGDNTTTIDDNVQLNQRINGLATPSRGNSGDNHDLENHAFQEGLHCEQNHHTPRAINAVNERDEPLSPSDTNPYRSPSGFQEEGKQLNTEAYGTESHLPDRLLGLGGSLDNGQSSYGSIPRGFPNGVFDVVDRSQTSSAMRSRLAQNGPLPSLGTIGSLGGWPIASGSPVGITDHDNRPGFPSAFGNSIFSAIGETQSPGHSSLSGMFGPPTNSISATTARGSKLGSFFPASMQAQMQTVEIESPGDNETRQNIAFGAINRNSFIPSQETDSPVRANRHGCEDPFALVENPRSIVTMPTPESSHVPLATTFNNPSLQSNQQSQVSSESVLNQHLPTNQQRIMVMPDRMRWLYLDPQAQVQGPFSGLEMHDWYKASFFTPNLSVKKLEDADFEPLGQLIRRIGNSREPFLVPQIGIPHGKPSTQLGSSFTPHIAGHGPGSAQSGAVQPPFANSFPSFGTTFTAEQQNNLERRKQEEQYLMARQREFLAQQQVNMKQMQLGGIPSVLHHHSSLHNVQSQPNFGGISSPVSIPPPPPSHLTNGAGYFDGLARQISTSSLPGEFYHDEDLSRLTLRERHGQQVNSLFGQHDTQSQPQNIDDIDFTARLHEFTNLREQTELEESALITSTSEPPNEPVISTQKTQSHFEERIVLEQADDFDRNEIEKAATIENISQNLPTQQLNSTPVQKESSWAKVNTNIPMPLPPPQTNSALPTPNSQKDRYNVTELSNFEKKSNFKTPDLPANHSIAPWAKDPIQLPKPVSLKEMTEAEAKKAAKAEEIAAAIRRANAEQEAKLNMAQSVAAPPPGLPSTATWASSTSPHAAPVKSAWANSVTKVQSSINKQKTLADIQKEEELRKQKLINATANQPPSGSHGNKRYADLASKTNSNTTSIGGPTWVTVGAGGKVKVPTGPTTSAQAPNTRSSNAHVLTLPNRTNPKSMAQAARSNTVSETNNINTARDELTKWAKATLEKHLNPGINGNIIENLVTQMLIYTVNEFVAMLNTFPSEESIIADSIYSQSQTMNGRDFAHEFIRRRNNAERGVIELASNGSGSTFSTNFDKTGGWNEVAKKGPLKEEPAAGFKFVPNKKKGKK</sequence>
<feature type="domain" description="GYF" evidence="3">
    <location>
        <begin position="721"/>
        <end position="769"/>
    </location>
</feature>
<feature type="coiled-coil region" evidence="1">
    <location>
        <begin position="1137"/>
        <end position="1165"/>
    </location>
</feature>
<accession>A0A420I1P2</accession>
<dbReference type="InterPro" id="IPR035445">
    <property type="entry name" value="GYF-like_dom_sf"/>
</dbReference>
<feature type="compositionally biased region" description="Polar residues" evidence="2">
    <location>
        <begin position="197"/>
        <end position="242"/>
    </location>
</feature>
<dbReference type="STRING" id="212602.A0A420I1P2"/>
<keyword evidence="1" id="KW-0175">Coiled coil</keyword>
<dbReference type="GO" id="GO:0005829">
    <property type="term" value="C:cytosol"/>
    <property type="evidence" value="ECO:0007669"/>
    <property type="project" value="TreeGrafter"/>
</dbReference>
<feature type="region of interest" description="Disordered" evidence="2">
    <location>
        <begin position="433"/>
        <end position="455"/>
    </location>
</feature>
<dbReference type="Proteomes" id="UP000286134">
    <property type="component" value="Unassembled WGS sequence"/>
</dbReference>
<feature type="region of interest" description="Disordered" evidence="2">
    <location>
        <begin position="344"/>
        <end position="382"/>
    </location>
</feature>
<feature type="region of interest" description="Disordered" evidence="2">
    <location>
        <begin position="995"/>
        <end position="1014"/>
    </location>
</feature>
<dbReference type="EMBL" id="MCFK01002480">
    <property type="protein sequence ID" value="RKF63567.1"/>
    <property type="molecule type" value="Genomic_DNA"/>
</dbReference>
<gene>
    <name evidence="4" type="ORF">OnM2_024015</name>
</gene>
<dbReference type="PANTHER" id="PTHR14445:SF36">
    <property type="entry name" value="FI03272P-RELATED"/>
    <property type="match status" value="1"/>
</dbReference>
<feature type="region of interest" description="Disordered" evidence="2">
    <location>
        <begin position="197"/>
        <end position="279"/>
    </location>
</feature>
<feature type="compositionally biased region" description="Basic and acidic residues" evidence="2">
    <location>
        <begin position="244"/>
        <end position="271"/>
    </location>
</feature>
<dbReference type="PROSITE" id="PS50829">
    <property type="entry name" value="GYF"/>
    <property type="match status" value="1"/>
</dbReference>
<dbReference type="OrthoDB" id="48509at2759"/>
<comment type="caution">
    <text evidence="4">The sequence shown here is derived from an EMBL/GenBank/DDBJ whole genome shotgun (WGS) entry which is preliminary data.</text>
</comment>
<evidence type="ECO:0000313" key="4">
    <source>
        <dbReference type="EMBL" id="RKF63567.1"/>
    </source>
</evidence>
<feature type="compositionally biased region" description="Basic and acidic residues" evidence="2">
    <location>
        <begin position="19"/>
        <end position="41"/>
    </location>
</feature>
<dbReference type="InterPro" id="IPR003169">
    <property type="entry name" value="GYF"/>
</dbReference>
<feature type="region of interest" description="Disordered" evidence="2">
    <location>
        <begin position="119"/>
        <end position="140"/>
    </location>
</feature>
<dbReference type="SMART" id="SM00444">
    <property type="entry name" value="GYF"/>
    <property type="match status" value="1"/>
</dbReference>
<dbReference type="PANTHER" id="PTHR14445">
    <property type="entry name" value="GRB10 INTERACTING GYF PROTEIN"/>
    <property type="match status" value="1"/>
</dbReference>
<dbReference type="Pfam" id="PF02213">
    <property type="entry name" value="GYF"/>
    <property type="match status" value="1"/>
</dbReference>
<evidence type="ECO:0000259" key="3">
    <source>
        <dbReference type="PROSITE" id="PS50829"/>
    </source>
</evidence>
<feature type="compositionally biased region" description="Low complexity" evidence="2">
    <location>
        <begin position="47"/>
        <end position="58"/>
    </location>
</feature>
<evidence type="ECO:0000256" key="2">
    <source>
        <dbReference type="SAM" id="MobiDB-lite"/>
    </source>
</evidence>
<evidence type="ECO:0000256" key="1">
    <source>
        <dbReference type="SAM" id="Coils"/>
    </source>
</evidence>
<dbReference type="Gene3D" id="3.30.1490.40">
    <property type="match status" value="1"/>
</dbReference>
<organism evidence="4 5">
    <name type="scientific">Erysiphe neolycopersici</name>
    <dbReference type="NCBI Taxonomy" id="212602"/>
    <lineage>
        <taxon>Eukaryota</taxon>
        <taxon>Fungi</taxon>
        <taxon>Dikarya</taxon>
        <taxon>Ascomycota</taxon>
        <taxon>Pezizomycotina</taxon>
        <taxon>Leotiomycetes</taxon>
        <taxon>Erysiphales</taxon>
        <taxon>Erysiphaceae</taxon>
        <taxon>Erysiphe</taxon>
    </lineage>
</organism>
<feature type="compositionally biased region" description="Basic and acidic residues" evidence="2">
    <location>
        <begin position="345"/>
        <end position="366"/>
    </location>
</feature>
<keyword evidence="5" id="KW-1185">Reference proteome</keyword>
<protein>
    <submittedName>
        <fullName evidence="4">Putative gyf domain-containing protein</fullName>
    </submittedName>
</protein>
<evidence type="ECO:0000313" key="5">
    <source>
        <dbReference type="Proteomes" id="UP000286134"/>
    </source>
</evidence>
<dbReference type="SUPFAM" id="SSF55277">
    <property type="entry name" value="GYF domain"/>
    <property type="match status" value="1"/>
</dbReference>
<proteinExistence type="predicted"/>
<name>A0A420I1P2_9PEZI</name>
<dbReference type="InterPro" id="IPR051640">
    <property type="entry name" value="GRB10-interact_GYF"/>
</dbReference>
<reference evidence="4 5" key="1">
    <citation type="journal article" date="2018" name="BMC Genomics">
        <title>Comparative genome analyses reveal sequence features reflecting distinct modes of host-adaptation between dicot and monocot powdery mildew.</title>
        <authorList>
            <person name="Wu Y."/>
            <person name="Ma X."/>
            <person name="Pan Z."/>
            <person name="Kale S.D."/>
            <person name="Song Y."/>
            <person name="King H."/>
            <person name="Zhang Q."/>
            <person name="Presley C."/>
            <person name="Deng X."/>
            <person name="Wei C.I."/>
            <person name="Xiao S."/>
        </authorList>
    </citation>
    <scope>NUCLEOTIDE SEQUENCE [LARGE SCALE GENOMIC DNA]</scope>
    <source>
        <strain evidence="4">UMSG2</strain>
    </source>
</reference>